<comment type="caution">
    <text evidence="1">The sequence shown here is derived from an EMBL/GenBank/DDBJ whole genome shotgun (WGS) entry which is preliminary data.</text>
</comment>
<sequence>MNCFSCGMWVYGRTTTPRHKPSFHDVYDFGVDYDDLPTYEMTSGWSTPGIIDFPTCMDDTRAFYLQHGRKTCYFDCHRWFLPQDHLYRRNKKAFTKNLLERNIARPRLTRAEIRVPMEEYISAIKQPLTYPPSYGTDHKFTKKTSFRIFQIGPHLILHNLDVMHIEKNMFDNIFNTFINIKGKSKDNLNARKDLTIICDRLELQVDERRSNIMPKVVYTLTKDQKRKVCEWIKCLKFPDGYTSNLSRYQEDASVRR</sequence>
<dbReference type="InterPro" id="IPR004242">
    <property type="entry name" value="Transposase_21"/>
</dbReference>
<name>A0AAW2K872_SESRA</name>
<dbReference type="PANTHER" id="PTHR10775:SF183">
    <property type="entry name" value="TRANSPOSON, EN_SPM-LIKE, TRANSPOSASE-ASSOCIATED DOMAIN PROTEIN-RELATED"/>
    <property type="match status" value="1"/>
</dbReference>
<accession>A0AAW2K872</accession>
<gene>
    <name evidence="1" type="ORF">Sradi_6153500</name>
</gene>
<proteinExistence type="predicted"/>
<dbReference type="Pfam" id="PF02992">
    <property type="entry name" value="Transposase_21"/>
    <property type="match status" value="1"/>
</dbReference>
<evidence type="ECO:0000313" key="1">
    <source>
        <dbReference type="EMBL" id="KAL0302854.1"/>
    </source>
</evidence>
<reference evidence="1" key="2">
    <citation type="journal article" date="2024" name="Plant">
        <title>Genomic evolution and insights into agronomic trait innovations of Sesamum species.</title>
        <authorList>
            <person name="Miao H."/>
            <person name="Wang L."/>
            <person name="Qu L."/>
            <person name="Liu H."/>
            <person name="Sun Y."/>
            <person name="Le M."/>
            <person name="Wang Q."/>
            <person name="Wei S."/>
            <person name="Zheng Y."/>
            <person name="Lin W."/>
            <person name="Duan Y."/>
            <person name="Cao H."/>
            <person name="Xiong S."/>
            <person name="Wang X."/>
            <person name="Wei L."/>
            <person name="Li C."/>
            <person name="Ma Q."/>
            <person name="Ju M."/>
            <person name="Zhao R."/>
            <person name="Li G."/>
            <person name="Mu C."/>
            <person name="Tian Q."/>
            <person name="Mei H."/>
            <person name="Zhang T."/>
            <person name="Gao T."/>
            <person name="Zhang H."/>
        </authorList>
    </citation>
    <scope>NUCLEOTIDE SEQUENCE</scope>
    <source>
        <strain evidence="1">G02</strain>
    </source>
</reference>
<protein>
    <submittedName>
        <fullName evidence="1">Uncharacterized protein</fullName>
    </submittedName>
</protein>
<dbReference type="PANTHER" id="PTHR10775">
    <property type="entry name" value="OS08G0208400 PROTEIN"/>
    <property type="match status" value="1"/>
</dbReference>
<dbReference type="AlphaFoldDB" id="A0AAW2K872"/>
<organism evidence="1">
    <name type="scientific">Sesamum radiatum</name>
    <name type="common">Black benniseed</name>
    <dbReference type="NCBI Taxonomy" id="300843"/>
    <lineage>
        <taxon>Eukaryota</taxon>
        <taxon>Viridiplantae</taxon>
        <taxon>Streptophyta</taxon>
        <taxon>Embryophyta</taxon>
        <taxon>Tracheophyta</taxon>
        <taxon>Spermatophyta</taxon>
        <taxon>Magnoliopsida</taxon>
        <taxon>eudicotyledons</taxon>
        <taxon>Gunneridae</taxon>
        <taxon>Pentapetalae</taxon>
        <taxon>asterids</taxon>
        <taxon>lamiids</taxon>
        <taxon>Lamiales</taxon>
        <taxon>Pedaliaceae</taxon>
        <taxon>Sesamum</taxon>
    </lineage>
</organism>
<reference evidence="1" key="1">
    <citation type="submission" date="2020-06" db="EMBL/GenBank/DDBJ databases">
        <authorList>
            <person name="Li T."/>
            <person name="Hu X."/>
            <person name="Zhang T."/>
            <person name="Song X."/>
            <person name="Zhang H."/>
            <person name="Dai N."/>
            <person name="Sheng W."/>
            <person name="Hou X."/>
            <person name="Wei L."/>
        </authorList>
    </citation>
    <scope>NUCLEOTIDE SEQUENCE</scope>
    <source>
        <strain evidence="1">G02</strain>
        <tissue evidence="1">Leaf</tissue>
    </source>
</reference>
<dbReference type="EMBL" id="JACGWJ010000029">
    <property type="protein sequence ID" value="KAL0302854.1"/>
    <property type="molecule type" value="Genomic_DNA"/>
</dbReference>